<protein>
    <submittedName>
        <fullName evidence="1">Uncharacterized protein</fullName>
    </submittedName>
</protein>
<gene>
    <name evidence="1" type="ORF">A4V09_07180</name>
</gene>
<evidence type="ECO:0000313" key="2">
    <source>
        <dbReference type="Proteomes" id="UP000092574"/>
    </source>
</evidence>
<reference evidence="1" key="1">
    <citation type="submission" date="2017-04" db="EMBL/GenBank/DDBJ databases">
        <title>Complete Genome Sequences of Twelve Strains of a Stable Defined Moderately Diverse Mouse Microbiota 2 (sDMDMm2).</title>
        <authorList>
            <person name="Uchimura Y."/>
            <person name="Wyss M."/>
            <person name="Brugiroux S."/>
            <person name="Limenitakis J.P."/>
            <person name="Stecher B."/>
            <person name="McCoy K.D."/>
            <person name="Macpherson A.J."/>
        </authorList>
    </citation>
    <scope>NUCLEOTIDE SEQUENCE</scope>
    <source>
        <strain evidence="1">YL58</strain>
    </source>
</reference>
<keyword evidence="2" id="KW-1185">Reference proteome</keyword>
<name>A0A1C7I7D0_9FIRM</name>
<proteinExistence type="predicted"/>
<accession>A0A1C7I7D0</accession>
<organism evidence="1 2">
    <name type="scientific">Blautia pseudococcoides</name>
    <dbReference type="NCBI Taxonomy" id="1796616"/>
    <lineage>
        <taxon>Bacteria</taxon>
        <taxon>Bacillati</taxon>
        <taxon>Bacillota</taxon>
        <taxon>Clostridia</taxon>
        <taxon>Lachnospirales</taxon>
        <taxon>Lachnospiraceae</taxon>
        <taxon>Blautia</taxon>
    </lineage>
</organism>
<dbReference type="KEGG" id="byl:A4V09_07180"/>
<sequence>MILTVLVITNFVVNIQNKLTQNTEINELSSQNFSVIQKSITFELETDDRANGRSTKKKGSSGIGQILKDIRRVYKRDYISKSKE</sequence>
<dbReference type="STRING" id="1796616.A4V09_07180"/>
<dbReference type="AlphaFoldDB" id="A0A1C7I7D0"/>
<dbReference type="EMBL" id="CP015405">
    <property type="protein sequence ID" value="ANU75570.1"/>
    <property type="molecule type" value="Genomic_DNA"/>
</dbReference>
<dbReference type="Proteomes" id="UP000092574">
    <property type="component" value="Chromosome"/>
</dbReference>
<evidence type="ECO:0000313" key="1">
    <source>
        <dbReference type="EMBL" id="ANU75570.1"/>
    </source>
</evidence>